<protein>
    <submittedName>
        <fullName evidence="1">Uncharacterized protein</fullName>
    </submittedName>
</protein>
<name>Q9FCW4_ECOLX</name>
<reference evidence="1" key="1">
    <citation type="journal article" date="2000" name="Infect. Immun.">
        <title>Structural analysis of phage-borne stx genes and their flanking sequences in shiga toxin-producing Escherichia coli and Shigella dysenteriae type 1 strains.</title>
        <authorList>
            <person name="Unkmeir A."/>
            <person name="Schmidt H."/>
        </authorList>
    </citation>
    <scope>NUCLEOTIDE SEQUENCE</scope>
    <source>
        <strain evidence="1">T4/97</strain>
    </source>
</reference>
<organism evidence="1">
    <name type="scientific">Escherichia coli</name>
    <dbReference type="NCBI Taxonomy" id="562"/>
    <lineage>
        <taxon>Bacteria</taxon>
        <taxon>Pseudomonadati</taxon>
        <taxon>Pseudomonadota</taxon>
        <taxon>Gammaproteobacteria</taxon>
        <taxon>Enterobacterales</taxon>
        <taxon>Enterobacteriaceae</taxon>
        <taxon>Escherichia</taxon>
    </lineage>
</organism>
<reference evidence="1" key="3">
    <citation type="submission" date="2000-01" db="EMBL/GenBank/DDBJ databases">
        <title>Structural analysis of stx-flanking regions in Shiga toxin-producing E.coli O157 and non-O157 serotypes.</title>
        <authorList>
            <person name="Unkmeir A."/>
            <person name="Karch H."/>
            <person name="Schmidt H."/>
        </authorList>
    </citation>
    <scope>NUCLEOTIDE SEQUENCE</scope>
    <source>
        <strain evidence="1">T4/97</strain>
    </source>
</reference>
<evidence type="ECO:0000313" key="1">
    <source>
        <dbReference type="EMBL" id="CAC05564.1"/>
    </source>
</evidence>
<reference evidence="1" key="2">
    <citation type="submission" date="2000-01" db="EMBL/GenBank/DDBJ databases">
        <title>A New shiga Toxin 2 Variant (Stx2f) from Escherichia coli Isolated From Pigeons.</title>
        <authorList>
            <person name="Schmidt H."/>
            <person name="Scheef J."/>
            <person name="Morabito S."/>
            <person name="Caprioli A."/>
            <person name="Wieler L."/>
            <person name="Karch H."/>
        </authorList>
    </citation>
    <scope>NUCLEOTIDE SEQUENCE</scope>
    <source>
        <strain evidence="1">T4/97</strain>
    </source>
</reference>
<dbReference type="AlphaFoldDB" id="Q9FCW4"/>
<accession>Q9FCW4</accession>
<dbReference type="EMBL" id="AJ270998">
    <property type="protein sequence ID" value="CAC05564.1"/>
    <property type="molecule type" value="Genomic_DNA"/>
</dbReference>
<sequence length="38" mass="4343">MNDRFFLQNCCAEILTFGQAIIHKHSAFIPINCGWFVG</sequence>
<proteinExistence type="predicted"/>